<feature type="region of interest" description="Disordered" evidence="2">
    <location>
        <begin position="1"/>
        <end position="25"/>
    </location>
</feature>
<dbReference type="EMBL" id="HBUF01632671">
    <property type="protein sequence ID" value="CAG6783469.1"/>
    <property type="molecule type" value="Transcribed_RNA"/>
</dbReference>
<feature type="coiled-coil region" evidence="1">
    <location>
        <begin position="28"/>
        <end position="62"/>
    </location>
</feature>
<protein>
    <recommendedName>
        <fullName evidence="3">FP protein C-terminal domain-containing protein</fullName>
    </recommendedName>
</protein>
<dbReference type="EMBL" id="HBUF01433811">
    <property type="protein sequence ID" value="CAG6742251.1"/>
    <property type="molecule type" value="Transcribed_RNA"/>
</dbReference>
<evidence type="ECO:0000256" key="2">
    <source>
        <dbReference type="SAM" id="MobiDB-lite"/>
    </source>
</evidence>
<name>A0A8D8Z9Q6_9HEMI</name>
<proteinExistence type="predicted"/>
<dbReference type="InterPro" id="IPR057251">
    <property type="entry name" value="FP_C"/>
</dbReference>
<evidence type="ECO:0000256" key="1">
    <source>
        <dbReference type="SAM" id="Coils"/>
    </source>
</evidence>
<accession>A0A8D8Z9Q6</accession>
<feature type="domain" description="FP protein C-terminal" evidence="3">
    <location>
        <begin position="168"/>
        <end position="219"/>
    </location>
</feature>
<evidence type="ECO:0000313" key="4">
    <source>
        <dbReference type="EMBL" id="CAG6742251.1"/>
    </source>
</evidence>
<organism evidence="4">
    <name type="scientific">Cacopsylla melanoneura</name>
    <dbReference type="NCBI Taxonomy" id="428564"/>
    <lineage>
        <taxon>Eukaryota</taxon>
        <taxon>Metazoa</taxon>
        <taxon>Ecdysozoa</taxon>
        <taxon>Arthropoda</taxon>
        <taxon>Hexapoda</taxon>
        <taxon>Insecta</taxon>
        <taxon>Pterygota</taxon>
        <taxon>Neoptera</taxon>
        <taxon>Paraneoptera</taxon>
        <taxon>Hemiptera</taxon>
        <taxon>Sternorrhyncha</taxon>
        <taxon>Psylloidea</taxon>
        <taxon>Psyllidae</taxon>
        <taxon>Psyllinae</taxon>
        <taxon>Cacopsylla</taxon>
    </lineage>
</organism>
<reference evidence="4" key="1">
    <citation type="submission" date="2021-05" db="EMBL/GenBank/DDBJ databases">
        <authorList>
            <person name="Alioto T."/>
            <person name="Alioto T."/>
            <person name="Gomez Garrido J."/>
        </authorList>
    </citation>
    <scope>NUCLEOTIDE SEQUENCE</scope>
</reference>
<evidence type="ECO:0000259" key="3">
    <source>
        <dbReference type="Pfam" id="PF25298"/>
    </source>
</evidence>
<dbReference type="Pfam" id="PF25298">
    <property type="entry name" value="Baculo_FP_2nd"/>
    <property type="match status" value="1"/>
</dbReference>
<keyword evidence="1" id="KW-0175">Coiled coil</keyword>
<feature type="compositionally biased region" description="Basic and acidic residues" evidence="2">
    <location>
        <begin position="15"/>
        <end position="25"/>
    </location>
</feature>
<dbReference type="Gene3D" id="3.30.70.1820">
    <property type="entry name" value="L1 transposable element, RRM domain"/>
    <property type="match status" value="1"/>
</dbReference>
<dbReference type="AlphaFoldDB" id="A0A8D8Z9Q6"/>
<dbReference type="PANTHER" id="PTHR11505">
    <property type="entry name" value="L1 TRANSPOSABLE ELEMENT-RELATED"/>
    <property type="match status" value="1"/>
</dbReference>
<sequence>MSGNKARGTKVGSQIEKKSPKKTDRQILEELVQKMDEMMQVNKEMKEKISSLEKEVRGKDDMIFRLEGRIETLEQRSRMSNVIVRGIEEKKGEDCMGVIKELGQNIGISVQDLELEIQTCHRVPSRNKKAPRPIVVRLCNTKTRDKWVRAAKAAETWKGKLYVHEHLTPSRQHLFHQTKEMSKKMQYKYVWTRDCKILMKKGDSGPTLVIKSSNDLHEIAKKNGRSFVLPRFQDQDEAEDTFSM</sequence>
<dbReference type="InterPro" id="IPR004244">
    <property type="entry name" value="Transposase_22"/>
</dbReference>